<protein>
    <recommendedName>
        <fullName evidence="3">Choline phosphatase</fullName>
    </recommendedName>
</protein>
<dbReference type="RefSeq" id="WP_096872050.1">
    <property type="nucleotide sequence ID" value="NZ_CP010715.1"/>
</dbReference>
<dbReference type="AlphaFoldDB" id="A0AAN1GSK9"/>
<accession>A0AAN1GSK9</accession>
<gene>
    <name evidence="1" type="ORF">PhaeoP13_02340</name>
</gene>
<reference evidence="1 2" key="1">
    <citation type="journal article" date="2017" name="Front. Microbiol.">
        <title>Phaeobacter piscinae sp. nov., a species of the Roseobacter group and potential aquaculture probiont.</title>
        <authorList>
            <person name="Sonnenschein E.C."/>
            <person name="Phippen C.B.W."/>
            <person name="Nielsen K.F."/>
            <person name="Mateiu R.V."/>
            <person name="Melchiorsen J."/>
            <person name="Gram L."/>
            <person name="Overmann J."/>
            <person name="Freese H.M."/>
        </authorList>
    </citation>
    <scope>NUCLEOTIDE SEQUENCE [LARGE SCALE GENOMIC DNA]</scope>
    <source>
        <strain evidence="1 2">P13</strain>
    </source>
</reference>
<evidence type="ECO:0008006" key="3">
    <source>
        <dbReference type="Google" id="ProtNLM"/>
    </source>
</evidence>
<dbReference type="Proteomes" id="UP000218606">
    <property type="component" value="Chromosome"/>
</dbReference>
<dbReference type="Gene3D" id="3.30.870.10">
    <property type="entry name" value="Endonuclease Chain A"/>
    <property type="match status" value="1"/>
</dbReference>
<organism evidence="1 2">
    <name type="scientific">Phaeobacter piscinae</name>
    <dbReference type="NCBI Taxonomy" id="1580596"/>
    <lineage>
        <taxon>Bacteria</taxon>
        <taxon>Pseudomonadati</taxon>
        <taxon>Pseudomonadota</taxon>
        <taxon>Alphaproteobacteria</taxon>
        <taxon>Rhodobacterales</taxon>
        <taxon>Roseobacteraceae</taxon>
        <taxon>Phaeobacter</taxon>
    </lineage>
</organism>
<evidence type="ECO:0000313" key="1">
    <source>
        <dbReference type="EMBL" id="ATG44261.1"/>
    </source>
</evidence>
<proteinExistence type="predicted"/>
<evidence type="ECO:0000313" key="2">
    <source>
        <dbReference type="Proteomes" id="UP000218606"/>
    </source>
</evidence>
<name>A0AAN1GSK9_9RHOB</name>
<sequence>MSHLLIPAWHYTAAVIVERVWGWSPVEEAILLAFLKKPSSSVDVAYDLQIPVQVAKSAVTRLMQHGLLELHLSPSPALAVTEPGKAFVYEGMPLPERSEMRRVGISAVYEPFTQSVLPRRDSGFQRFPKIREGDVALAVPDDGEALYLNSTFESYARRFAEGRLRVGETVHSTDADTSRMAMGMMVFPITEIRDGVFPPDATEAFQRVLRDAVEGRTPRRKRLRSQSHNNTEGARVATTFRPDQIVAGGGAHLNRIIDIVEAARSDVVVLSTFVAQQDDLMGRPNKERLWQALERAVSRGVNCHLFHGAPAEEEKHAKALNELGVRLLKHAVRPACVNVHLRSRDTHAKYLAADDGRGGAAVVIGSCNWLQTPFYSFEISLELREGAAAACGLSILAETIAVQPGATRAVDVLHGLAAHVGRFRSSSFAFQKCNGGEIAATLRVLQAHKHLPALRSATREAKTRIVCGSNRLGAPMEPALFDPLREAESRVPDRRVLYGLPAKPILKRHIREAEALDGGVYAIPLSNPKLHGKFFLWDNDDIVVTSMNLGSKQADPSKPLDEVGLHIHAPGAAKILHQLLEEHFGSITRN</sequence>
<dbReference type="EMBL" id="CP010767">
    <property type="protein sequence ID" value="ATG44261.1"/>
    <property type="molecule type" value="Genomic_DNA"/>
</dbReference>
<dbReference type="SUPFAM" id="SSF56024">
    <property type="entry name" value="Phospholipase D/nuclease"/>
    <property type="match status" value="2"/>
</dbReference>